<evidence type="ECO:0000313" key="2">
    <source>
        <dbReference type="Proteomes" id="UP001057402"/>
    </source>
</evidence>
<comment type="caution">
    <text evidence="1">The sequence shown here is derived from an EMBL/GenBank/DDBJ whole genome shotgun (WGS) entry which is preliminary data.</text>
</comment>
<evidence type="ECO:0000313" key="1">
    <source>
        <dbReference type="EMBL" id="KAI4368230.1"/>
    </source>
</evidence>
<proteinExistence type="predicted"/>
<accession>A0ACB9QNQ0</accession>
<organism evidence="1 2">
    <name type="scientific">Melastoma candidum</name>
    <dbReference type="NCBI Taxonomy" id="119954"/>
    <lineage>
        <taxon>Eukaryota</taxon>
        <taxon>Viridiplantae</taxon>
        <taxon>Streptophyta</taxon>
        <taxon>Embryophyta</taxon>
        <taxon>Tracheophyta</taxon>
        <taxon>Spermatophyta</taxon>
        <taxon>Magnoliopsida</taxon>
        <taxon>eudicotyledons</taxon>
        <taxon>Gunneridae</taxon>
        <taxon>Pentapetalae</taxon>
        <taxon>rosids</taxon>
        <taxon>malvids</taxon>
        <taxon>Myrtales</taxon>
        <taxon>Melastomataceae</taxon>
        <taxon>Melastomatoideae</taxon>
        <taxon>Melastomateae</taxon>
        <taxon>Melastoma</taxon>
    </lineage>
</organism>
<dbReference type="EMBL" id="CM042884">
    <property type="protein sequence ID" value="KAI4368230.1"/>
    <property type="molecule type" value="Genomic_DNA"/>
</dbReference>
<reference evidence="2" key="1">
    <citation type="journal article" date="2023" name="Front. Plant Sci.">
        <title>Chromosomal-level genome assembly of Melastoma candidum provides insights into trichome evolution.</title>
        <authorList>
            <person name="Zhong Y."/>
            <person name="Wu W."/>
            <person name="Sun C."/>
            <person name="Zou P."/>
            <person name="Liu Y."/>
            <person name="Dai S."/>
            <person name="Zhou R."/>
        </authorList>
    </citation>
    <scope>NUCLEOTIDE SEQUENCE [LARGE SCALE GENOMIC DNA]</scope>
</reference>
<keyword evidence="2" id="KW-1185">Reference proteome</keyword>
<name>A0ACB9QNQ0_9MYRT</name>
<protein>
    <submittedName>
        <fullName evidence="1">Uncharacterized protein</fullName>
    </submittedName>
</protein>
<dbReference type="Proteomes" id="UP001057402">
    <property type="component" value="Chromosome 5"/>
</dbReference>
<gene>
    <name evidence="1" type="ORF">MLD38_016811</name>
</gene>
<sequence>MTFGGRIPLNVRTSLKRALLDTKPVSPSFVPKNPTALSTDLIKACFWEGLVDRARLLFDEMPYRDSVAYTVMISGYASCELYRDALTTFQRMLVEEESMHSPNEFVLSSTLKACGGIGSLACGRALHCFAVKVGVDRNVYVENVLVGLYAGCGMSMDDACTVFRGIRERNAVSWTTLISGFAHNGQGFDAIMVFRQMLLEGAELNPFSLSIAVRACASIGSHFCGRQLHAAVIKHRLDYSLPVMNSILDMYCRCCCLLEARKYFHEMPDKDIITWNTLIAGYERLDSREALHVFAWMVCLGIRPNSVTYTSATAACGNSASLNCGQQVHGGIIRSGFEDDTALANALIDMYAKCGSIINSRLIFSCMSDRNLLSWTSMIIGYGVNGNALDAIKLFDEMTSSGIKPDEIAFMAVLSACSRAGLVEEGLGYFECMREYNITPSVEIYGCVVDLLGRAGKVEEAYRLVERIPFEHDESVWGALLGACRAHSDQTIGKLAAKRVLQFRPGRPSTYVNTSQIFAADGAWEQYSKVRQLLGRSGNKKETGRSWMG</sequence>